<gene>
    <name evidence="1" type="ORF">CRE_20615</name>
</gene>
<dbReference type="GO" id="GO:0009263">
    <property type="term" value="P:deoxyribonucleotide biosynthetic process"/>
    <property type="evidence" value="ECO:0007669"/>
    <property type="project" value="InterPro"/>
</dbReference>
<dbReference type="STRING" id="31234.E3NLY6"/>
<dbReference type="InParanoid" id="E3NLY6"/>
<evidence type="ECO:0000313" key="1">
    <source>
        <dbReference type="EMBL" id="EFP06316.1"/>
    </source>
</evidence>
<dbReference type="PANTHER" id="PTHR23409">
    <property type="entry name" value="RIBONUCLEOSIDE-DIPHOSPHATE REDUCTASE SMALL CHAIN"/>
    <property type="match status" value="1"/>
</dbReference>
<sequence length="452" mass="51420">MLSRLDAKSQDAIIDDLDFTTMPATQTAVLSSRNKIIRKFLFLFSKSFISFTALHNAFLKNGPWEFILTGNSRSYLNLKKTWMVFTFKITDAAGKPVTDTKLYAPVNNIAHSIVKNFSVHINSQLVYHNSVNYAYKSYFENLLMYSNEQKRSTLSISGYSPDSVIDSKEDSAFKTRSAWVKDGKKMQVAANISIDLTNQPRVLLNNCNMKLTAYPNSDEFLIDNYEDSGVKYKFEIEEVYCIVNEMDLADGLANEMETALMEHKLFQYPLISPQVRSFFIESSRLDSPATTLYTSKMPRRIFMGLVSGEAYNGHYNKSPFNFQPFDLRDVHIDYCGVTLPGRPMNLDFGNGKCVEPYLMLQEALGHTRNNTSCNSISFDQFKSKGFTIFGFELSPVPQDTNLFDLVRPTNLSIRLNFNKPTPSGGIYCIVYAEFDQIIGLDYQRNPIIDTVV</sequence>
<dbReference type="GO" id="GO:0004748">
    <property type="term" value="F:ribonucleoside-diphosphate reductase activity, thioredoxin disulfide as acceptor"/>
    <property type="evidence" value="ECO:0007669"/>
    <property type="project" value="TreeGrafter"/>
</dbReference>
<dbReference type="InterPro" id="IPR000358">
    <property type="entry name" value="RNR_small_fam"/>
</dbReference>
<keyword evidence="2" id="KW-1185">Reference proteome</keyword>
<dbReference type="PANTHER" id="PTHR23409:SF21">
    <property type="entry name" value="CAPSID PROTEIN"/>
    <property type="match status" value="1"/>
</dbReference>
<dbReference type="AlphaFoldDB" id="E3NLY6"/>
<dbReference type="GO" id="GO:0005829">
    <property type="term" value="C:cytosol"/>
    <property type="evidence" value="ECO:0007669"/>
    <property type="project" value="TreeGrafter"/>
</dbReference>
<proteinExistence type="predicted"/>
<evidence type="ECO:0000313" key="2">
    <source>
        <dbReference type="Proteomes" id="UP000008281"/>
    </source>
</evidence>
<name>E3NLY6_CAERE</name>
<dbReference type="OrthoDB" id="5862508at2759"/>
<protein>
    <submittedName>
        <fullName evidence="1">Uncharacterized protein</fullName>
    </submittedName>
</protein>
<dbReference type="EMBL" id="DS268955">
    <property type="protein sequence ID" value="EFP06316.1"/>
    <property type="molecule type" value="Genomic_DNA"/>
</dbReference>
<dbReference type="HOGENOM" id="CLU_021119_2_1_1"/>
<dbReference type="eggNOG" id="ENOG502R501">
    <property type="taxonomic scope" value="Eukaryota"/>
</dbReference>
<dbReference type="Proteomes" id="UP000008281">
    <property type="component" value="Unassembled WGS sequence"/>
</dbReference>
<reference evidence="1" key="1">
    <citation type="submission" date="2007-07" db="EMBL/GenBank/DDBJ databases">
        <title>PCAP assembly of the Caenorhabditis remanei genome.</title>
        <authorList>
            <consortium name="The Caenorhabditis remanei Sequencing Consortium"/>
            <person name="Wilson R.K."/>
        </authorList>
    </citation>
    <scope>NUCLEOTIDE SEQUENCE [LARGE SCALE GENOMIC DNA]</scope>
    <source>
        <strain evidence="1">PB4641</strain>
    </source>
</reference>
<dbReference type="OMA" id="HIQDENT"/>
<accession>E3NLY6</accession>
<organism evidence="2">
    <name type="scientific">Caenorhabditis remanei</name>
    <name type="common">Caenorhabditis vulgaris</name>
    <dbReference type="NCBI Taxonomy" id="31234"/>
    <lineage>
        <taxon>Eukaryota</taxon>
        <taxon>Metazoa</taxon>
        <taxon>Ecdysozoa</taxon>
        <taxon>Nematoda</taxon>
        <taxon>Chromadorea</taxon>
        <taxon>Rhabditida</taxon>
        <taxon>Rhabditina</taxon>
        <taxon>Rhabditomorpha</taxon>
        <taxon>Rhabditoidea</taxon>
        <taxon>Rhabditidae</taxon>
        <taxon>Peloderinae</taxon>
        <taxon>Caenorhabditis</taxon>
    </lineage>
</organism>